<dbReference type="Pfam" id="PF02416">
    <property type="entry name" value="TatA_B_E"/>
    <property type="match status" value="1"/>
</dbReference>
<keyword evidence="4" id="KW-0653">Protein transport</keyword>
<gene>
    <name evidence="9" type="ORF">EUA98_05360</name>
</gene>
<keyword evidence="3" id="KW-0812">Transmembrane</keyword>
<evidence type="ECO:0000256" key="2">
    <source>
        <dbReference type="ARBA" id="ARBA00022448"/>
    </source>
</evidence>
<accession>A0A4Q5N6R0</accession>
<keyword evidence="6" id="KW-0811">Translocation</keyword>
<feature type="compositionally biased region" description="Low complexity" evidence="8">
    <location>
        <begin position="127"/>
        <end position="144"/>
    </location>
</feature>
<evidence type="ECO:0000256" key="4">
    <source>
        <dbReference type="ARBA" id="ARBA00022927"/>
    </source>
</evidence>
<evidence type="ECO:0000256" key="7">
    <source>
        <dbReference type="ARBA" id="ARBA00023136"/>
    </source>
</evidence>
<dbReference type="EMBL" id="SDWW01000009">
    <property type="protein sequence ID" value="RYV52001.1"/>
    <property type="molecule type" value="Genomic_DNA"/>
</dbReference>
<feature type="region of interest" description="Disordered" evidence="8">
    <location>
        <begin position="127"/>
        <end position="150"/>
    </location>
</feature>
<evidence type="ECO:0000256" key="5">
    <source>
        <dbReference type="ARBA" id="ARBA00022989"/>
    </source>
</evidence>
<dbReference type="PRINTS" id="PR01506">
    <property type="entry name" value="TATBPROTEIN"/>
</dbReference>
<dbReference type="Proteomes" id="UP000293764">
    <property type="component" value="Unassembled WGS sequence"/>
</dbReference>
<keyword evidence="10" id="KW-1185">Reference proteome</keyword>
<evidence type="ECO:0000313" key="9">
    <source>
        <dbReference type="EMBL" id="RYV52001.1"/>
    </source>
</evidence>
<comment type="caution">
    <text evidence="9">The sequence shown here is derived from an EMBL/GenBank/DDBJ whole genome shotgun (WGS) entry which is preliminary data.</text>
</comment>
<evidence type="ECO:0000256" key="1">
    <source>
        <dbReference type="ARBA" id="ARBA00004167"/>
    </source>
</evidence>
<dbReference type="GO" id="GO:0015031">
    <property type="term" value="P:protein transport"/>
    <property type="evidence" value="ECO:0007669"/>
    <property type="project" value="UniProtKB-KW"/>
</dbReference>
<keyword evidence="7" id="KW-0472">Membrane</keyword>
<comment type="subcellular location">
    <subcellularLocation>
        <location evidence="1">Membrane</location>
        <topology evidence="1">Single-pass membrane protein</topology>
    </subcellularLocation>
</comment>
<dbReference type="AlphaFoldDB" id="A0A4Q5N6R0"/>
<keyword evidence="5" id="KW-1133">Transmembrane helix</keyword>
<dbReference type="InterPro" id="IPR003369">
    <property type="entry name" value="TatA/B/E"/>
</dbReference>
<dbReference type="RefSeq" id="WP_130101646.1">
    <property type="nucleotide sequence ID" value="NZ_SDWW01000009.1"/>
</dbReference>
<evidence type="ECO:0000256" key="8">
    <source>
        <dbReference type="SAM" id="MobiDB-lite"/>
    </source>
</evidence>
<name>A0A4Q5N6R0_9MICO</name>
<sequence>MFDINGSEFLLLILVAIVIVGPERLPRYAAQLGAWVRTLRGFLRSAKTRVDEELGEQAGDVDWTALDPRRYDPRRIVREALLDDPPPPAVNPAARTYTSRVRPAATGAAATGAATGVAATGAGDAAVAGAAAGSAADGPAVGAPFDDEAT</sequence>
<organism evidence="9 10">
    <name type="scientific">Pengzhenrongella frigida</name>
    <dbReference type="NCBI Taxonomy" id="1259133"/>
    <lineage>
        <taxon>Bacteria</taxon>
        <taxon>Bacillati</taxon>
        <taxon>Actinomycetota</taxon>
        <taxon>Actinomycetes</taxon>
        <taxon>Micrococcales</taxon>
        <taxon>Pengzhenrongella</taxon>
    </lineage>
</organism>
<dbReference type="Gene3D" id="1.20.5.3310">
    <property type="match status" value="1"/>
</dbReference>
<dbReference type="OrthoDB" id="3267321at2"/>
<evidence type="ECO:0000313" key="10">
    <source>
        <dbReference type="Proteomes" id="UP000293764"/>
    </source>
</evidence>
<reference evidence="9 10" key="1">
    <citation type="submission" date="2019-01" db="EMBL/GenBank/DDBJ databases">
        <title>Novel species of Cellulomonas.</title>
        <authorList>
            <person name="Liu Q."/>
            <person name="Xin Y.-H."/>
        </authorList>
    </citation>
    <scope>NUCLEOTIDE SEQUENCE [LARGE SCALE GENOMIC DNA]</scope>
    <source>
        <strain evidence="9 10">HLT2-17</strain>
    </source>
</reference>
<dbReference type="GO" id="GO:0016020">
    <property type="term" value="C:membrane"/>
    <property type="evidence" value="ECO:0007669"/>
    <property type="project" value="UniProtKB-ARBA"/>
</dbReference>
<evidence type="ECO:0000256" key="3">
    <source>
        <dbReference type="ARBA" id="ARBA00022692"/>
    </source>
</evidence>
<evidence type="ECO:0000256" key="6">
    <source>
        <dbReference type="ARBA" id="ARBA00023010"/>
    </source>
</evidence>
<protein>
    <submittedName>
        <fullName evidence="9">Sec-independent protein translocase TatB</fullName>
    </submittedName>
</protein>
<proteinExistence type="predicted"/>
<keyword evidence="2" id="KW-0813">Transport</keyword>